<keyword evidence="2" id="KW-1133">Transmembrane helix</keyword>
<evidence type="ECO:0000256" key="2">
    <source>
        <dbReference type="SAM" id="Phobius"/>
    </source>
</evidence>
<keyword evidence="2" id="KW-0812">Transmembrane</keyword>
<feature type="region of interest" description="Disordered" evidence="1">
    <location>
        <begin position="110"/>
        <end position="140"/>
    </location>
</feature>
<feature type="compositionally biased region" description="Acidic residues" evidence="1">
    <location>
        <begin position="122"/>
        <end position="138"/>
    </location>
</feature>
<proteinExistence type="evidence at transcript level"/>
<evidence type="ECO:0000313" key="3">
    <source>
        <dbReference type="EMBL" id="AAX25447.2"/>
    </source>
</evidence>
<evidence type="ECO:0000256" key="1">
    <source>
        <dbReference type="SAM" id="MobiDB-lite"/>
    </source>
</evidence>
<dbReference type="AlphaFoldDB" id="Q5C4H8"/>
<keyword evidence="2" id="KW-0472">Membrane</keyword>
<accession>Q5C4H8</accession>
<protein>
    <submittedName>
        <fullName evidence="3">SJCHGC09186 protein</fullName>
    </submittedName>
</protein>
<name>Q5C4H8_SCHJA</name>
<reference evidence="3" key="1">
    <citation type="journal article" date="2006" name="PLoS Pathog.">
        <title>New perspectives on host-parasite interplay by comparative transcriptomic and proteomic analyses of Schistosoma japonicum.</title>
        <authorList>
            <person name="Liu F."/>
            <person name="Lu J."/>
            <person name="Hu W."/>
            <person name="Wang S.Y."/>
            <person name="Cui S.J."/>
            <person name="Chi M."/>
            <person name="Yan Q."/>
            <person name="Wang X.R."/>
            <person name="Song H.D."/>
            <person name="Xu X.N."/>
            <person name="Wang J.J."/>
            <person name="Zhang X.L."/>
            <person name="Zhang X."/>
            <person name="Wang Z.Q."/>
            <person name="Xue C.L."/>
            <person name="Brindley P.J."/>
            <person name="McManus D.P."/>
            <person name="Yang P.Y."/>
            <person name="Feng Z."/>
            <person name="Chen Z."/>
            <person name="Han Z.G."/>
        </authorList>
    </citation>
    <scope>NUCLEOTIDE SEQUENCE</scope>
</reference>
<dbReference type="EMBL" id="AY809558">
    <property type="protein sequence ID" value="AAX25447.2"/>
    <property type="molecule type" value="mRNA"/>
</dbReference>
<sequence>TYARILQLKKLFINRIIQMLESVIHRRPDGIKRLKIEFDRGYTTDKNSDFGTFVDSYLIFVYSGEIHLTNYELNEFFTREQASFQSDSDLIMKDCGFHVSVYRPDLDERKRRKKKRTTLPPETEDKDASTQDDDDNDCEHERSPFSWIAEIDDINEDNELTTESSQNLSMDLIVISVVVLLIVIIIGVGTTGFLYIRRNSPA</sequence>
<organism evidence="3">
    <name type="scientific">Schistosoma japonicum</name>
    <name type="common">Blood fluke</name>
    <dbReference type="NCBI Taxonomy" id="6182"/>
    <lineage>
        <taxon>Eukaryota</taxon>
        <taxon>Metazoa</taxon>
        <taxon>Spiralia</taxon>
        <taxon>Lophotrochozoa</taxon>
        <taxon>Platyhelminthes</taxon>
        <taxon>Trematoda</taxon>
        <taxon>Digenea</taxon>
        <taxon>Strigeidida</taxon>
        <taxon>Schistosomatoidea</taxon>
        <taxon>Schistosomatidae</taxon>
        <taxon>Schistosoma</taxon>
    </lineage>
</organism>
<feature type="transmembrane region" description="Helical" evidence="2">
    <location>
        <begin position="172"/>
        <end position="196"/>
    </location>
</feature>
<feature type="non-terminal residue" evidence="3">
    <location>
        <position position="1"/>
    </location>
</feature>